<reference evidence="1" key="1">
    <citation type="journal article" date="2014" name="Int. J. Syst. Evol. Microbiol.">
        <title>Complete genome sequence of Corynebacterium casei LMG S-19264T (=DSM 44701T), isolated from a smear-ripened cheese.</title>
        <authorList>
            <consortium name="US DOE Joint Genome Institute (JGI-PGF)"/>
            <person name="Walter F."/>
            <person name="Albersmeier A."/>
            <person name="Kalinowski J."/>
            <person name="Ruckert C."/>
        </authorList>
    </citation>
    <scope>NUCLEOTIDE SEQUENCE</scope>
    <source>
        <strain evidence="1">CGMCC 4.7312</strain>
    </source>
</reference>
<proteinExistence type="predicted"/>
<dbReference type="AlphaFoldDB" id="A0A917TLP1"/>
<evidence type="ECO:0000313" key="1">
    <source>
        <dbReference type="EMBL" id="GGM27325.1"/>
    </source>
</evidence>
<comment type="caution">
    <text evidence="1">The sequence shown here is derived from an EMBL/GenBank/DDBJ whole genome shotgun (WGS) entry which is preliminary data.</text>
</comment>
<reference evidence="1" key="2">
    <citation type="submission" date="2020-09" db="EMBL/GenBank/DDBJ databases">
        <authorList>
            <person name="Sun Q."/>
            <person name="Zhou Y."/>
        </authorList>
    </citation>
    <scope>NUCLEOTIDE SEQUENCE</scope>
    <source>
        <strain evidence="1">CGMCC 4.7312</strain>
    </source>
</reference>
<accession>A0A917TLP1</accession>
<gene>
    <name evidence="1" type="ORF">GCM10011608_10110</name>
</gene>
<dbReference type="RefSeq" id="WP_189041057.1">
    <property type="nucleotide sequence ID" value="NZ_BMNB01000003.1"/>
</dbReference>
<name>A0A917TLP1_9ACTN</name>
<dbReference type="EMBL" id="BMNB01000003">
    <property type="protein sequence ID" value="GGM27325.1"/>
    <property type="molecule type" value="Genomic_DNA"/>
</dbReference>
<organism evidence="1 2">
    <name type="scientific">Micromonospora sonchi</name>
    <dbReference type="NCBI Taxonomy" id="1763543"/>
    <lineage>
        <taxon>Bacteria</taxon>
        <taxon>Bacillati</taxon>
        <taxon>Actinomycetota</taxon>
        <taxon>Actinomycetes</taxon>
        <taxon>Micromonosporales</taxon>
        <taxon>Micromonosporaceae</taxon>
        <taxon>Micromonospora</taxon>
    </lineage>
</organism>
<evidence type="ECO:0000313" key="2">
    <source>
        <dbReference type="Proteomes" id="UP000608890"/>
    </source>
</evidence>
<protein>
    <submittedName>
        <fullName evidence="1">Uncharacterized protein</fullName>
    </submittedName>
</protein>
<keyword evidence="2" id="KW-1185">Reference proteome</keyword>
<sequence length="89" mass="10058">MTRLEQLRHYTRTYYAAATQLRTSRAAREWMESGQPAEVAAQWANIGCLPAEALPLIASGMTPEMVLATDPTTDAERMQRLTDRMQMLD</sequence>
<dbReference type="Proteomes" id="UP000608890">
    <property type="component" value="Unassembled WGS sequence"/>
</dbReference>